<dbReference type="GO" id="GO:0009279">
    <property type="term" value="C:cell outer membrane"/>
    <property type="evidence" value="ECO:0007669"/>
    <property type="project" value="UniProtKB-SubCell"/>
</dbReference>
<comment type="caution">
    <text evidence="9">The sequence shown here is derived from an EMBL/GenBank/DDBJ whole genome shotgun (WGS) entry which is preliminary data.</text>
</comment>
<feature type="chain" id="PRO_5015427880" evidence="6">
    <location>
        <begin position="22"/>
        <end position="531"/>
    </location>
</feature>
<name>A0A2T7BHW3_9BACT</name>
<dbReference type="SUPFAM" id="SSF48452">
    <property type="entry name" value="TPR-like"/>
    <property type="match status" value="1"/>
</dbReference>
<comment type="subcellular location">
    <subcellularLocation>
        <location evidence="1">Cell outer membrane</location>
    </subcellularLocation>
</comment>
<dbReference type="OrthoDB" id="9783641at2"/>
<gene>
    <name evidence="9" type="ORF">DCC81_16625</name>
</gene>
<accession>A0A2T7BHW3</accession>
<dbReference type="Gene3D" id="1.25.40.10">
    <property type="entry name" value="Tetratricopeptide repeat domain"/>
    <property type="match status" value="1"/>
</dbReference>
<evidence type="ECO:0000256" key="3">
    <source>
        <dbReference type="ARBA" id="ARBA00022729"/>
    </source>
</evidence>
<dbReference type="InterPro" id="IPR033985">
    <property type="entry name" value="SusD-like_N"/>
</dbReference>
<comment type="similarity">
    <text evidence="2">Belongs to the SusD family.</text>
</comment>
<organism evidence="9 10">
    <name type="scientific">Chitinophaga parva</name>
    <dbReference type="NCBI Taxonomy" id="2169414"/>
    <lineage>
        <taxon>Bacteria</taxon>
        <taxon>Pseudomonadati</taxon>
        <taxon>Bacteroidota</taxon>
        <taxon>Chitinophagia</taxon>
        <taxon>Chitinophagales</taxon>
        <taxon>Chitinophagaceae</taxon>
        <taxon>Chitinophaga</taxon>
    </lineage>
</organism>
<evidence type="ECO:0000313" key="10">
    <source>
        <dbReference type="Proteomes" id="UP000244450"/>
    </source>
</evidence>
<dbReference type="RefSeq" id="WP_108687714.1">
    <property type="nucleotide sequence ID" value="NZ_QCYK01000002.1"/>
</dbReference>
<dbReference type="AlphaFoldDB" id="A0A2T7BHW3"/>
<dbReference type="Gene3D" id="1.10.3780.10">
    <property type="entry name" value="SusD-like"/>
    <property type="match status" value="1"/>
</dbReference>
<evidence type="ECO:0000259" key="8">
    <source>
        <dbReference type="Pfam" id="PF14322"/>
    </source>
</evidence>
<feature type="domain" description="SusD-like N-terminal" evidence="8">
    <location>
        <begin position="100"/>
        <end position="247"/>
    </location>
</feature>
<keyword evidence="4" id="KW-0472">Membrane</keyword>
<dbReference type="Proteomes" id="UP000244450">
    <property type="component" value="Unassembled WGS sequence"/>
</dbReference>
<evidence type="ECO:0000259" key="7">
    <source>
        <dbReference type="Pfam" id="PF07980"/>
    </source>
</evidence>
<protein>
    <submittedName>
        <fullName evidence="9">RagB/SusD family nutrient uptake outer membrane protein</fullName>
    </submittedName>
</protein>
<evidence type="ECO:0000313" key="9">
    <source>
        <dbReference type="EMBL" id="PUZ25875.1"/>
    </source>
</evidence>
<dbReference type="Gene3D" id="1.25.40.390">
    <property type="match status" value="1"/>
</dbReference>
<evidence type="ECO:0000256" key="6">
    <source>
        <dbReference type="SAM" id="SignalP"/>
    </source>
</evidence>
<feature type="signal peptide" evidence="6">
    <location>
        <begin position="1"/>
        <end position="21"/>
    </location>
</feature>
<evidence type="ECO:0000256" key="5">
    <source>
        <dbReference type="ARBA" id="ARBA00023237"/>
    </source>
</evidence>
<dbReference type="Pfam" id="PF14322">
    <property type="entry name" value="SusD-like_3"/>
    <property type="match status" value="1"/>
</dbReference>
<dbReference type="InterPro" id="IPR011990">
    <property type="entry name" value="TPR-like_helical_dom_sf"/>
</dbReference>
<feature type="domain" description="RagB/SusD" evidence="7">
    <location>
        <begin position="376"/>
        <end position="531"/>
    </location>
</feature>
<sequence length="531" mass="58441">MKKRIIQYFLILGALYLTGCAKDLNLQPVNSNTADKQYSTAQGYKEVLAKVYGGYSLVSSTGVGNSDISVPGLGSDKGPSDFLRALFNVNELTTDEAVCAWNDADLQSLHNLNWASSNLYVNLLYARSLFQITVCNELIRESSDEKITARGFTGADADNIRHYRAEARFLRAYQYWVLMDVYGNPPFVTDKDPIGKFIPPQITRADLFTYIETELKAIDADLVPARQNEYARADQAAAWALLARMYLNAAVYTGQEHYTDAIAYANKVISAGYKLVPKYASLFQADNNLPANTEVILPIAYDASNSGNYGGTTFLICSAHTADAAECKAAGIPGGGWLGNRTTEKIPQLFADQSGKTDARAMFQGDKQAIDNVLTFTDGWRVNKFSNIASDGTIPYSPNGVLVNTDFPLFRLAEMYLIYAEAVKRGGAGGDAATALLYMNKLRERAYGNANGNFTSFTVDDVLSERGREMCWEMCRRTDLIRFGKFTGSTYLWPWKGGVKAGAGVDARFNLLPIPSSEIIANPHLHQNQGY</sequence>
<keyword evidence="5" id="KW-0998">Cell outer membrane</keyword>
<dbReference type="Pfam" id="PF07980">
    <property type="entry name" value="SusD_RagB"/>
    <property type="match status" value="1"/>
</dbReference>
<dbReference type="InterPro" id="IPR012944">
    <property type="entry name" value="SusD_RagB_dom"/>
</dbReference>
<evidence type="ECO:0000256" key="4">
    <source>
        <dbReference type="ARBA" id="ARBA00023136"/>
    </source>
</evidence>
<dbReference type="EMBL" id="QCYK01000002">
    <property type="protein sequence ID" value="PUZ25875.1"/>
    <property type="molecule type" value="Genomic_DNA"/>
</dbReference>
<proteinExistence type="inferred from homology"/>
<evidence type="ECO:0000256" key="2">
    <source>
        <dbReference type="ARBA" id="ARBA00006275"/>
    </source>
</evidence>
<reference evidence="9 10" key="1">
    <citation type="submission" date="2018-04" db="EMBL/GenBank/DDBJ databases">
        <title>Chitinophaga fuyangensis sp. nov., isolated from soil in a chemical factory.</title>
        <authorList>
            <person name="Chen K."/>
        </authorList>
    </citation>
    <scope>NUCLEOTIDE SEQUENCE [LARGE SCALE GENOMIC DNA]</scope>
    <source>
        <strain evidence="9 10">LY-1</strain>
    </source>
</reference>
<keyword evidence="3 6" id="KW-0732">Signal</keyword>
<evidence type="ECO:0000256" key="1">
    <source>
        <dbReference type="ARBA" id="ARBA00004442"/>
    </source>
</evidence>
<keyword evidence="10" id="KW-1185">Reference proteome</keyword>